<comment type="similarity">
    <text evidence="3 9">Belongs to the glycosyl hydrolase 47 family.</text>
</comment>
<gene>
    <name evidence="11" type="ORF">RRF57_012155</name>
</gene>
<dbReference type="Pfam" id="PF01532">
    <property type="entry name" value="Glyco_hydro_47"/>
    <property type="match status" value="1"/>
</dbReference>
<dbReference type="InterPro" id="IPR001382">
    <property type="entry name" value="Glyco_hydro_47"/>
</dbReference>
<reference evidence="11 12" key="1">
    <citation type="submission" date="2023-10" db="EMBL/GenBank/DDBJ databases">
        <title>Draft genome sequence of Xylaria bambusicola isolate GMP-LS, the root and basal stem rot pathogen of sugarcane in Indonesia.</title>
        <authorList>
            <person name="Selvaraj P."/>
            <person name="Muralishankar V."/>
            <person name="Muruganantham S."/>
            <person name="Sp S."/>
            <person name="Haryani S."/>
            <person name="Lau K.J.X."/>
            <person name="Naqvi N.I."/>
        </authorList>
    </citation>
    <scope>NUCLEOTIDE SEQUENCE [LARGE SCALE GENOMIC DNA]</scope>
    <source>
        <strain evidence="11">GMP-LS</strain>
    </source>
</reference>
<dbReference type="Gene3D" id="1.50.10.10">
    <property type="match status" value="1"/>
</dbReference>
<evidence type="ECO:0000256" key="4">
    <source>
        <dbReference type="ARBA" id="ARBA00022801"/>
    </source>
</evidence>
<dbReference type="InterPro" id="IPR036026">
    <property type="entry name" value="Seven-hairpin_glycosidases"/>
</dbReference>
<keyword evidence="10" id="KW-1133">Transmembrane helix</keyword>
<comment type="caution">
    <text evidence="11">The sequence shown here is derived from an EMBL/GenBank/DDBJ whole genome shotgun (WGS) entry which is preliminary data.</text>
</comment>
<dbReference type="AlphaFoldDB" id="A0AAN7ZEJ9"/>
<evidence type="ECO:0000256" key="3">
    <source>
        <dbReference type="ARBA" id="ARBA00007658"/>
    </source>
</evidence>
<dbReference type="GO" id="GO:0004571">
    <property type="term" value="F:mannosyl-oligosaccharide 1,2-alpha-mannosidase activity"/>
    <property type="evidence" value="ECO:0007669"/>
    <property type="project" value="InterPro"/>
</dbReference>
<feature type="active site" evidence="6">
    <location>
        <position position="329"/>
    </location>
</feature>
<feature type="active site" evidence="6">
    <location>
        <position position="489"/>
    </location>
</feature>
<dbReference type="GO" id="GO:0005975">
    <property type="term" value="P:carbohydrate metabolic process"/>
    <property type="evidence" value="ECO:0007669"/>
    <property type="project" value="InterPro"/>
</dbReference>
<dbReference type="FunFam" id="1.50.10.10:FF:000037">
    <property type="entry name" value="alpha-1,2-Mannosidase"/>
    <property type="match status" value="1"/>
</dbReference>
<evidence type="ECO:0000313" key="12">
    <source>
        <dbReference type="Proteomes" id="UP001305414"/>
    </source>
</evidence>
<dbReference type="PANTHER" id="PTHR11742:SF89">
    <property type="entry name" value="ALPHA-1,2-MANNOSIDASE"/>
    <property type="match status" value="1"/>
</dbReference>
<keyword evidence="7" id="KW-0106">Calcium</keyword>
<dbReference type="PANTHER" id="PTHR11742">
    <property type="entry name" value="MANNOSYL-OLIGOSACCHARIDE ALPHA-1,2-MANNOSIDASE-RELATED"/>
    <property type="match status" value="1"/>
</dbReference>
<evidence type="ECO:0000256" key="5">
    <source>
        <dbReference type="ARBA" id="ARBA00023157"/>
    </source>
</evidence>
<dbReference type="GO" id="GO:0005783">
    <property type="term" value="C:endoplasmic reticulum"/>
    <property type="evidence" value="ECO:0007669"/>
    <property type="project" value="TreeGrafter"/>
</dbReference>
<evidence type="ECO:0000256" key="2">
    <source>
        <dbReference type="ARBA" id="ARBA00004922"/>
    </source>
</evidence>
<evidence type="ECO:0000256" key="6">
    <source>
        <dbReference type="PIRSR" id="PIRSR601382-1"/>
    </source>
</evidence>
<evidence type="ECO:0000256" key="9">
    <source>
        <dbReference type="RuleBase" id="RU361193"/>
    </source>
</evidence>
<dbReference type="GO" id="GO:0016020">
    <property type="term" value="C:membrane"/>
    <property type="evidence" value="ECO:0007669"/>
    <property type="project" value="InterPro"/>
</dbReference>
<evidence type="ECO:0000313" key="11">
    <source>
        <dbReference type="EMBL" id="KAK5636443.1"/>
    </source>
</evidence>
<feature type="active site" description="Proton donor" evidence="6">
    <location>
        <position position="194"/>
    </location>
</feature>
<evidence type="ECO:0000256" key="10">
    <source>
        <dbReference type="SAM" id="Phobius"/>
    </source>
</evidence>
<dbReference type="EMBL" id="JAWHQM010000070">
    <property type="protein sequence ID" value="KAK5636443.1"/>
    <property type="molecule type" value="Genomic_DNA"/>
</dbReference>
<dbReference type="InterPro" id="IPR012341">
    <property type="entry name" value="6hp_glycosidase-like_sf"/>
</dbReference>
<dbReference type="InterPro" id="IPR050749">
    <property type="entry name" value="Glycosyl_Hydrolase_47"/>
</dbReference>
<dbReference type="EC" id="3.2.1.-" evidence="9"/>
<feature type="disulfide bond" evidence="8">
    <location>
        <begin position="401"/>
        <end position="430"/>
    </location>
</feature>
<evidence type="ECO:0000256" key="8">
    <source>
        <dbReference type="PIRSR" id="PIRSR601382-3"/>
    </source>
</evidence>
<comment type="cofactor">
    <cofactor evidence="1 7">
        <name>Ca(2+)</name>
        <dbReference type="ChEBI" id="CHEBI:29108"/>
    </cofactor>
</comment>
<evidence type="ECO:0000256" key="1">
    <source>
        <dbReference type="ARBA" id="ARBA00001913"/>
    </source>
</evidence>
<sequence length="585" mass="66166">MKCSPTHGVMNKLLRRPARLFIIVSIVLVCYSVFSLLPTRDSTVGTKTTFQLKYVKSSFDWSTVAEKNPVPASSRRSLPKGTPKKLPVVQHYFQTDKTSAGKARRQVLAGRREEVRNAFVKSWKSYRRYAWMSDEVAPVSGSRKDPFGGWAATLVDSLDSLWIMDLKDEFYEAVAATARIDWAETKETACNWFETTIRHLGGLVSGYDLSHEPALLRKAVELGDMLYMAFDTPTRMPPFWFDFELAKAGKLRAGTHDPAASTTSSTLEFTRLAQLTGESKYYDAVDRVTEMLDRTQNASRVPGMWPTFLDLQRFEFAREEGFTLGALADSMYEMFPKAYALLGGLEPVYGKLYNDAMEAVIAHVLFRPMLPDQSDVLIPGNVWVRGDGKIELQPEAQHLACFVGGMFGLGGKLFDLPDHVEIGEKVTRGCVWAYDAMPSRIMPEICSFVSCSPKEACSWKGDALLGNRGQPLPKGFEQAQDPRYILRPEAIESVFYMYRITGKEEYQEMAWRMFQSIRKATETELAFSAIADVTVDASETEKTDSMESFWLAETLKYFYLIFSPPDLISLDEYVFNTEAHPFRRP</sequence>
<dbReference type="SUPFAM" id="SSF48225">
    <property type="entry name" value="Seven-hairpin glycosidases"/>
    <property type="match status" value="1"/>
</dbReference>
<keyword evidence="5 8" id="KW-1015">Disulfide bond</keyword>
<keyword evidence="4 9" id="KW-0378">Hydrolase</keyword>
<dbReference type="PRINTS" id="PR00747">
    <property type="entry name" value="GLYHDRLASE47"/>
</dbReference>
<dbReference type="GO" id="GO:0005509">
    <property type="term" value="F:calcium ion binding"/>
    <property type="evidence" value="ECO:0007669"/>
    <property type="project" value="InterPro"/>
</dbReference>
<feature type="transmembrane region" description="Helical" evidence="10">
    <location>
        <begin position="20"/>
        <end position="37"/>
    </location>
</feature>
<keyword evidence="7" id="KW-0479">Metal-binding</keyword>
<organism evidence="11 12">
    <name type="scientific">Xylaria bambusicola</name>
    <dbReference type="NCBI Taxonomy" id="326684"/>
    <lineage>
        <taxon>Eukaryota</taxon>
        <taxon>Fungi</taxon>
        <taxon>Dikarya</taxon>
        <taxon>Ascomycota</taxon>
        <taxon>Pezizomycotina</taxon>
        <taxon>Sordariomycetes</taxon>
        <taxon>Xylariomycetidae</taxon>
        <taxon>Xylariales</taxon>
        <taxon>Xylariaceae</taxon>
        <taxon>Xylaria</taxon>
    </lineage>
</organism>
<comment type="pathway">
    <text evidence="2">Protein modification; protein glycosylation.</text>
</comment>
<keyword evidence="9" id="KW-0326">Glycosidase</keyword>
<accession>A0AAN7ZEJ9</accession>
<dbReference type="GO" id="GO:0036503">
    <property type="term" value="P:ERAD pathway"/>
    <property type="evidence" value="ECO:0007669"/>
    <property type="project" value="UniProtKB-ARBA"/>
</dbReference>
<keyword evidence="12" id="KW-1185">Reference proteome</keyword>
<protein>
    <recommendedName>
        <fullName evidence="9">alpha-1,2-Mannosidase</fullName>
        <ecNumber evidence="9">3.2.1.-</ecNumber>
    </recommendedName>
</protein>
<proteinExistence type="inferred from homology"/>
<keyword evidence="10" id="KW-0812">Transmembrane</keyword>
<dbReference type="Proteomes" id="UP001305414">
    <property type="component" value="Unassembled WGS sequence"/>
</dbReference>
<feature type="active site" description="Proton donor" evidence="6">
    <location>
        <position position="444"/>
    </location>
</feature>
<name>A0AAN7ZEJ9_9PEZI</name>
<evidence type="ECO:0000256" key="7">
    <source>
        <dbReference type="PIRSR" id="PIRSR601382-2"/>
    </source>
</evidence>
<feature type="binding site" evidence="7">
    <location>
        <position position="577"/>
    </location>
    <ligand>
        <name>Ca(2+)</name>
        <dbReference type="ChEBI" id="CHEBI:29108"/>
    </ligand>
</feature>
<keyword evidence="10" id="KW-0472">Membrane</keyword>